<dbReference type="RefSeq" id="WP_191724395.1">
    <property type="nucleotide sequence ID" value="NZ_JACSQK010000008.1"/>
</dbReference>
<organism evidence="1 2">
    <name type="scientific">Comamonas avium</name>
    <dbReference type="NCBI Taxonomy" id="2762231"/>
    <lineage>
        <taxon>Bacteria</taxon>
        <taxon>Pseudomonadati</taxon>
        <taxon>Pseudomonadota</taxon>
        <taxon>Betaproteobacteria</taxon>
        <taxon>Burkholderiales</taxon>
        <taxon>Comamonadaceae</taxon>
        <taxon>Comamonas</taxon>
    </lineage>
</organism>
<keyword evidence="2" id="KW-1185">Reference proteome</keyword>
<name>A0ABR8SER7_9BURK</name>
<gene>
    <name evidence="1" type="ORF">H9646_16050</name>
</gene>
<comment type="caution">
    <text evidence="1">The sequence shown here is derived from an EMBL/GenBank/DDBJ whole genome shotgun (WGS) entry which is preliminary data.</text>
</comment>
<sequence>MPAKSIPVQIQNNQQLNFLVLSEVIRLIETANGLDQLLNMGCDAELIDQLRNRSARDLLSLSDRSSGFTVNFHPKELLTHLNGIDRQRRDDEMCEYFVIHGASRQLLCKLFKRTADEVRRMREMLVGRGSVGRTCLPKSLKVRDQIHHAWHSIIKDSPEQSLRFWLYELHQQFPNYSIETLYSTLKEFEDGDHSLIIEHENSDPVK</sequence>
<reference evidence="1 2" key="1">
    <citation type="submission" date="2020-08" db="EMBL/GenBank/DDBJ databases">
        <title>A Genomic Blueprint of the Chicken Gut Microbiome.</title>
        <authorList>
            <person name="Gilroy R."/>
            <person name="Ravi A."/>
            <person name="Getino M."/>
            <person name="Pursley I."/>
            <person name="Horton D.L."/>
            <person name="Alikhan N.-F."/>
            <person name="Baker D."/>
            <person name="Gharbi K."/>
            <person name="Hall N."/>
            <person name="Watson M."/>
            <person name="Adriaenssens E.M."/>
            <person name="Foster-Nyarko E."/>
            <person name="Jarju S."/>
            <person name="Secka A."/>
            <person name="Antonio M."/>
            <person name="Oren A."/>
            <person name="Chaudhuri R."/>
            <person name="La Ragione R.M."/>
            <person name="Hildebrand F."/>
            <person name="Pallen M.J."/>
        </authorList>
    </citation>
    <scope>NUCLEOTIDE SEQUENCE [LARGE SCALE GENOMIC DNA]</scope>
    <source>
        <strain evidence="1 2">Sa2CVA6</strain>
    </source>
</reference>
<protein>
    <submittedName>
        <fullName evidence="1">DUF2857 family protein</fullName>
    </submittedName>
</protein>
<dbReference type="Proteomes" id="UP000634919">
    <property type="component" value="Unassembled WGS sequence"/>
</dbReference>
<dbReference type="EMBL" id="JACSQK010000008">
    <property type="protein sequence ID" value="MBD7961987.1"/>
    <property type="molecule type" value="Genomic_DNA"/>
</dbReference>
<dbReference type="Pfam" id="PF11198">
    <property type="entry name" value="DUF2857"/>
    <property type="match status" value="1"/>
</dbReference>
<evidence type="ECO:0000313" key="2">
    <source>
        <dbReference type="Proteomes" id="UP000634919"/>
    </source>
</evidence>
<proteinExistence type="predicted"/>
<accession>A0ABR8SER7</accession>
<dbReference type="InterPro" id="IPR021364">
    <property type="entry name" value="DUF2857"/>
</dbReference>
<evidence type="ECO:0000313" key="1">
    <source>
        <dbReference type="EMBL" id="MBD7961987.1"/>
    </source>
</evidence>